<evidence type="ECO:0000313" key="3">
    <source>
        <dbReference type="EMBL" id="SMR02350.1"/>
    </source>
</evidence>
<evidence type="ECO:0000313" key="5">
    <source>
        <dbReference type="Proteomes" id="UP000195953"/>
    </source>
</evidence>
<organism evidence="3 5">
    <name type="scientific">Xanthomonas fragariae</name>
    <dbReference type="NCBI Taxonomy" id="48664"/>
    <lineage>
        <taxon>Bacteria</taxon>
        <taxon>Pseudomonadati</taxon>
        <taxon>Pseudomonadota</taxon>
        <taxon>Gammaproteobacteria</taxon>
        <taxon>Lysobacterales</taxon>
        <taxon>Lysobacteraceae</taxon>
        <taxon>Xanthomonas</taxon>
    </lineage>
</organism>
<proteinExistence type="predicted"/>
<keyword evidence="3" id="KW-0645">Protease</keyword>
<feature type="compositionally biased region" description="Polar residues" evidence="1">
    <location>
        <begin position="84"/>
        <end position="94"/>
    </location>
</feature>
<feature type="region of interest" description="Disordered" evidence="1">
    <location>
        <begin position="1"/>
        <end position="43"/>
    </location>
</feature>
<evidence type="ECO:0000313" key="2">
    <source>
        <dbReference type="EMBL" id="SMR00204.1"/>
    </source>
</evidence>
<keyword evidence="3" id="KW-0378">Hydrolase</keyword>
<evidence type="ECO:0000313" key="4">
    <source>
        <dbReference type="Proteomes" id="UP000195877"/>
    </source>
</evidence>
<feature type="region of interest" description="Disordered" evidence="1">
    <location>
        <begin position="72"/>
        <end position="94"/>
    </location>
</feature>
<dbReference type="GO" id="GO:0008233">
    <property type="term" value="F:peptidase activity"/>
    <property type="evidence" value="ECO:0007669"/>
    <property type="project" value="UniProtKB-KW"/>
</dbReference>
<reference evidence="3 5" key="1">
    <citation type="submission" date="2017-05" db="EMBL/GenBank/DDBJ databases">
        <authorList>
            <person name="Song R."/>
            <person name="Chenine A.L."/>
            <person name="Ruprecht R.M."/>
        </authorList>
    </citation>
    <scope>NUCLEOTIDE SEQUENCE [LARGE SCALE GENOMIC DNA]</scope>
    <source>
        <strain evidence="3">PD5205</strain>
    </source>
</reference>
<dbReference type="Proteomes" id="UP000195953">
    <property type="component" value="Chromosome 1"/>
</dbReference>
<dbReference type="EMBL" id="LT853885">
    <property type="protein sequence ID" value="SMR02350.1"/>
    <property type="molecule type" value="Genomic_DNA"/>
</dbReference>
<keyword evidence="4" id="KW-1185">Reference proteome</keyword>
<dbReference type="GO" id="GO:0006508">
    <property type="term" value="P:proteolysis"/>
    <property type="evidence" value="ECO:0007669"/>
    <property type="project" value="UniProtKB-KW"/>
</dbReference>
<accession>A0A1Y6H9K3</accession>
<protein>
    <submittedName>
        <fullName evidence="3">Extracellular protease</fullName>
    </submittedName>
</protein>
<reference evidence="2 4" key="2">
    <citation type="submission" date="2017-05" db="EMBL/GenBank/DDBJ databases">
        <authorList>
            <person name="Blom J."/>
        </authorList>
    </citation>
    <scope>NUCLEOTIDE SEQUENCE [LARGE SCALE GENOMIC DNA]</scope>
    <source>
        <strain evidence="2">PD885</strain>
    </source>
</reference>
<dbReference type="AlphaFoldDB" id="A0A1Y6H9K3"/>
<name>A0A1Y6H9K3_9XANT</name>
<dbReference type="EMBL" id="LT853882">
    <property type="protein sequence ID" value="SMR00204.1"/>
    <property type="molecule type" value="Genomic_DNA"/>
</dbReference>
<dbReference type="Proteomes" id="UP000195877">
    <property type="component" value="Chromosome 1"/>
</dbReference>
<evidence type="ECO:0000256" key="1">
    <source>
        <dbReference type="SAM" id="MobiDB-lite"/>
    </source>
</evidence>
<sequence length="94" mass="10580">MVLPPPRPPKIHRDLQGRQNCTVQSHHADRLSQRRRAKAGKPLGLSSVRRVALGPELVEADRAQDRAEAETLMRQMAADPTCRTWKSTRSYTAP</sequence>
<gene>
    <name evidence="3" type="ORF">PD5205_01031</name>
    <name evidence="2" type="ORF">PD885_02982</name>
</gene>